<dbReference type="InterPro" id="IPR027417">
    <property type="entry name" value="P-loop_NTPase"/>
</dbReference>
<dbReference type="PROSITE" id="PS50893">
    <property type="entry name" value="ABC_TRANSPORTER_2"/>
    <property type="match status" value="1"/>
</dbReference>
<comment type="subcellular location">
    <subcellularLocation>
        <location evidence="1">Membrane</location>
        <topology evidence="1">Multi-pass membrane protein</topology>
    </subcellularLocation>
</comment>
<keyword evidence="6 7" id="KW-0472">Membrane</keyword>
<dbReference type="GO" id="GO:0005524">
    <property type="term" value="F:ATP binding"/>
    <property type="evidence" value="ECO:0007669"/>
    <property type="project" value="UniProtKB-KW"/>
</dbReference>
<evidence type="ECO:0000313" key="11">
    <source>
        <dbReference type="Proteomes" id="UP001454036"/>
    </source>
</evidence>
<dbReference type="InterPro" id="IPR003439">
    <property type="entry name" value="ABC_transporter-like_ATP-bd"/>
</dbReference>
<dbReference type="PROSITE" id="PS50929">
    <property type="entry name" value="ABC_TM1F"/>
    <property type="match status" value="1"/>
</dbReference>
<dbReference type="GO" id="GO:0016887">
    <property type="term" value="F:ATP hydrolysis activity"/>
    <property type="evidence" value="ECO:0007669"/>
    <property type="project" value="InterPro"/>
</dbReference>
<reference evidence="10 11" key="1">
    <citation type="submission" date="2024-01" db="EMBL/GenBank/DDBJ databases">
        <title>The complete chloroplast genome sequence of Lithospermum erythrorhizon: insights into the phylogenetic relationship among Boraginaceae species and the maternal lineages of purple gromwells.</title>
        <authorList>
            <person name="Okada T."/>
            <person name="Watanabe K."/>
        </authorList>
    </citation>
    <scope>NUCLEOTIDE SEQUENCE [LARGE SCALE GENOMIC DNA]</scope>
</reference>
<dbReference type="PROSITE" id="PS00211">
    <property type="entry name" value="ABC_TRANSPORTER_1"/>
    <property type="match status" value="1"/>
</dbReference>
<evidence type="ECO:0000259" key="8">
    <source>
        <dbReference type="PROSITE" id="PS50893"/>
    </source>
</evidence>
<organism evidence="10 11">
    <name type="scientific">Lithospermum erythrorhizon</name>
    <name type="common">Purple gromwell</name>
    <name type="synonym">Lithospermum officinale var. erythrorhizon</name>
    <dbReference type="NCBI Taxonomy" id="34254"/>
    <lineage>
        <taxon>Eukaryota</taxon>
        <taxon>Viridiplantae</taxon>
        <taxon>Streptophyta</taxon>
        <taxon>Embryophyta</taxon>
        <taxon>Tracheophyta</taxon>
        <taxon>Spermatophyta</taxon>
        <taxon>Magnoliopsida</taxon>
        <taxon>eudicotyledons</taxon>
        <taxon>Gunneridae</taxon>
        <taxon>Pentapetalae</taxon>
        <taxon>asterids</taxon>
        <taxon>lamiids</taxon>
        <taxon>Boraginales</taxon>
        <taxon>Boraginaceae</taxon>
        <taxon>Boraginoideae</taxon>
        <taxon>Lithospermeae</taxon>
        <taxon>Lithospermum</taxon>
    </lineage>
</organism>
<dbReference type="InterPro" id="IPR017871">
    <property type="entry name" value="ABC_transporter-like_CS"/>
</dbReference>
<evidence type="ECO:0000256" key="2">
    <source>
        <dbReference type="ARBA" id="ARBA00022692"/>
    </source>
</evidence>
<dbReference type="GO" id="GO:0015421">
    <property type="term" value="F:ABC-type oligopeptide transporter activity"/>
    <property type="evidence" value="ECO:0007669"/>
    <property type="project" value="TreeGrafter"/>
</dbReference>
<dbReference type="Pfam" id="PF00005">
    <property type="entry name" value="ABC_tran"/>
    <property type="match status" value="1"/>
</dbReference>
<dbReference type="InterPro" id="IPR011527">
    <property type="entry name" value="ABC1_TM_dom"/>
</dbReference>
<name>A0AAV3QSW3_LITER</name>
<feature type="transmembrane region" description="Helical" evidence="7">
    <location>
        <begin position="265"/>
        <end position="283"/>
    </location>
</feature>
<sequence>MNSSILSSFNSYTPHNYNYIHTKPLLQPKHLHFIKTPLNFPTKTSNINFIKIPKCLSTSNKDDDYISNLNQRFDFFCSFFSFGSWWSLSSYNINGSEKFPPLAKNVTVVEAFWRIWGLIEDDKWAVYVAFAALTVAALSEISIPAVLTMSIFSAQRGETAAFYRNAQFLAILCVSSGICSGLRSGCFAIANMTLVRRLRETLYDALLHQDIYFFDVEAVGDLTSRLGTDCQRLSRIIGNDLHLIIRNTLQGTGALINLLTLSRPLALSTLAICLILSTIFLLYGRYQKNAAKITQEFTAMANEVAEGTLSLIRVVRAYGTEQEELERFMRWLEKLTFVGVRETAAYGLWNLSFTTLYRSTQVIAVIFGGLAIIAGQTSAEQLTKYILYCEWLIYAAWRIQDNMSSLLQSTGACEKVFQLMNFLPSDQFLSEGFKLERLRGQIEFVDVSFHYPSRRVFIGGQILLTFKSGQVPVLENVNFSIKGGDVVAIVGPSGSGKSSLVNLILRLYEPTSGQILIDNFPLQDLNIRWLRGRIGFVGQEPHIFHMDIKSNITYGCYKAVSQEDIERAAKQAYAHHFISSLPHGYETLVDDNLLSGGQKQRIAIARAILRDPDILILDEATSALDAESEHYIKELIYSLKNGFKMRTIIIIAHRLSTIEAADRIMVTDSRQIAEVGEHQELLEKGGLYARLMRKQRDALI</sequence>
<dbReference type="Gene3D" id="3.40.50.300">
    <property type="entry name" value="P-loop containing nucleotide triphosphate hydrolases"/>
    <property type="match status" value="1"/>
</dbReference>
<evidence type="ECO:0000256" key="7">
    <source>
        <dbReference type="SAM" id="Phobius"/>
    </source>
</evidence>
<accession>A0AAV3QSW3</accession>
<dbReference type="GO" id="GO:0016020">
    <property type="term" value="C:membrane"/>
    <property type="evidence" value="ECO:0007669"/>
    <property type="project" value="UniProtKB-SubCell"/>
</dbReference>
<dbReference type="PANTHER" id="PTHR43394">
    <property type="entry name" value="ATP-DEPENDENT PERMEASE MDL1, MITOCHONDRIAL"/>
    <property type="match status" value="1"/>
</dbReference>
<keyword evidence="5 7" id="KW-1133">Transmembrane helix</keyword>
<gene>
    <name evidence="10" type="ORF">LIER_21050</name>
</gene>
<dbReference type="AlphaFoldDB" id="A0AAV3QSW3"/>
<dbReference type="CDD" id="cd18572">
    <property type="entry name" value="ABC_6TM_TAP"/>
    <property type="match status" value="1"/>
</dbReference>
<dbReference type="SUPFAM" id="SSF90123">
    <property type="entry name" value="ABC transporter transmembrane region"/>
    <property type="match status" value="1"/>
</dbReference>
<feature type="domain" description="ABC transmembrane type-1" evidence="9">
    <location>
        <begin position="128"/>
        <end position="408"/>
    </location>
</feature>
<feature type="transmembrane region" description="Helical" evidence="7">
    <location>
        <begin position="124"/>
        <end position="147"/>
    </location>
</feature>
<keyword evidence="4 10" id="KW-0067">ATP-binding</keyword>
<dbReference type="EMBL" id="BAABME010005470">
    <property type="protein sequence ID" value="GAA0165723.1"/>
    <property type="molecule type" value="Genomic_DNA"/>
</dbReference>
<evidence type="ECO:0000256" key="6">
    <source>
        <dbReference type="ARBA" id="ARBA00023136"/>
    </source>
</evidence>
<evidence type="ECO:0000256" key="3">
    <source>
        <dbReference type="ARBA" id="ARBA00022741"/>
    </source>
</evidence>
<feature type="transmembrane region" description="Helical" evidence="7">
    <location>
        <begin position="168"/>
        <end position="190"/>
    </location>
</feature>
<dbReference type="Proteomes" id="UP001454036">
    <property type="component" value="Unassembled WGS sequence"/>
</dbReference>
<keyword evidence="3" id="KW-0547">Nucleotide-binding</keyword>
<dbReference type="PANTHER" id="PTHR43394:SF19">
    <property type="entry name" value="ABC TRANSPORTER B FAMILY"/>
    <property type="match status" value="1"/>
</dbReference>
<dbReference type="InterPro" id="IPR039421">
    <property type="entry name" value="Type_1_exporter"/>
</dbReference>
<protein>
    <submittedName>
        <fullName evidence="10">ATP-binding cassette</fullName>
    </submittedName>
</protein>
<evidence type="ECO:0000256" key="1">
    <source>
        <dbReference type="ARBA" id="ARBA00004141"/>
    </source>
</evidence>
<dbReference type="Pfam" id="PF00664">
    <property type="entry name" value="ABC_membrane"/>
    <property type="match status" value="1"/>
</dbReference>
<evidence type="ECO:0000313" key="10">
    <source>
        <dbReference type="EMBL" id="GAA0165723.1"/>
    </source>
</evidence>
<dbReference type="SMART" id="SM00382">
    <property type="entry name" value="AAA"/>
    <property type="match status" value="1"/>
</dbReference>
<evidence type="ECO:0000259" key="9">
    <source>
        <dbReference type="PROSITE" id="PS50929"/>
    </source>
</evidence>
<dbReference type="InterPro" id="IPR036640">
    <property type="entry name" value="ABC1_TM_sf"/>
</dbReference>
<dbReference type="SUPFAM" id="SSF52540">
    <property type="entry name" value="P-loop containing nucleoside triphosphate hydrolases"/>
    <property type="match status" value="1"/>
</dbReference>
<dbReference type="Gene3D" id="1.20.1560.10">
    <property type="entry name" value="ABC transporter type 1, transmembrane domain"/>
    <property type="match status" value="1"/>
</dbReference>
<comment type="caution">
    <text evidence="10">The sequence shown here is derived from an EMBL/GenBank/DDBJ whole genome shotgun (WGS) entry which is preliminary data.</text>
</comment>
<keyword evidence="11" id="KW-1185">Reference proteome</keyword>
<proteinExistence type="predicted"/>
<feature type="domain" description="ABC transporter" evidence="8">
    <location>
        <begin position="442"/>
        <end position="694"/>
    </location>
</feature>
<keyword evidence="2 7" id="KW-0812">Transmembrane</keyword>
<evidence type="ECO:0000256" key="4">
    <source>
        <dbReference type="ARBA" id="ARBA00022840"/>
    </source>
</evidence>
<dbReference type="FunFam" id="3.40.50.300:FF:000218">
    <property type="entry name" value="Multidrug ABC transporter ATP-binding protein"/>
    <property type="match status" value="1"/>
</dbReference>
<evidence type="ECO:0000256" key="5">
    <source>
        <dbReference type="ARBA" id="ARBA00022989"/>
    </source>
</evidence>
<dbReference type="InterPro" id="IPR003593">
    <property type="entry name" value="AAA+_ATPase"/>
</dbReference>